<comment type="caution">
    <text evidence="2">The sequence shown here is derived from an EMBL/GenBank/DDBJ whole genome shotgun (WGS) entry which is preliminary data.</text>
</comment>
<sequence length="159" mass="16977">MPSVLKEHLPEELKDIADRHVAWVDPGTCDALSLSLAYVLKHVFYSSGGGGLQSITVLSAGHSVTSRVEVRDTRPPAVPPPPAAERGFFDPLLDDDDGTGGGDEVDGAIRQRTVMDGPETVDTGRTSQLTFARTRPVLPLPDRQPANQDSVQPAVTRGL</sequence>
<evidence type="ECO:0000256" key="1">
    <source>
        <dbReference type="SAM" id="MobiDB-lite"/>
    </source>
</evidence>
<dbReference type="Proteomes" id="UP000736787">
    <property type="component" value="Unassembled WGS sequence"/>
</dbReference>
<reference evidence="2" key="1">
    <citation type="submission" date="2018-10" db="EMBL/GenBank/DDBJ databases">
        <title>Effector identification in a new, highly contiguous assembly of the strawberry crown rot pathogen Phytophthora cactorum.</title>
        <authorList>
            <person name="Armitage A.D."/>
            <person name="Nellist C.F."/>
            <person name="Bates H."/>
            <person name="Vickerstaff R.J."/>
            <person name="Harrison R.J."/>
        </authorList>
    </citation>
    <scope>NUCLEOTIDE SEQUENCE</scope>
    <source>
        <strain evidence="2">4040</strain>
    </source>
</reference>
<evidence type="ECO:0000313" key="3">
    <source>
        <dbReference type="Proteomes" id="UP000736787"/>
    </source>
</evidence>
<gene>
    <name evidence="2" type="ORF">PC117_g22206</name>
</gene>
<proteinExistence type="predicted"/>
<accession>A0A8T1BDP6</accession>
<protein>
    <submittedName>
        <fullName evidence="2">Uncharacterized protein</fullName>
    </submittedName>
</protein>
<feature type="region of interest" description="Disordered" evidence="1">
    <location>
        <begin position="68"/>
        <end position="159"/>
    </location>
</feature>
<evidence type="ECO:0000313" key="2">
    <source>
        <dbReference type="EMBL" id="KAG2899493.1"/>
    </source>
</evidence>
<feature type="compositionally biased region" description="Acidic residues" evidence="1">
    <location>
        <begin position="92"/>
        <end position="106"/>
    </location>
</feature>
<dbReference type="EMBL" id="RCMK01001198">
    <property type="protein sequence ID" value="KAG2899493.1"/>
    <property type="molecule type" value="Genomic_DNA"/>
</dbReference>
<dbReference type="AlphaFoldDB" id="A0A8T1BDP6"/>
<organism evidence="2 3">
    <name type="scientific">Phytophthora cactorum</name>
    <dbReference type="NCBI Taxonomy" id="29920"/>
    <lineage>
        <taxon>Eukaryota</taxon>
        <taxon>Sar</taxon>
        <taxon>Stramenopiles</taxon>
        <taxon>Oomycota</taxon>
        <taxon>Peronosporomycetes</taxon>
        <taxon>Peronosporales</taxon>
        <taxon>Peronosporaceae</taxon>
        <taxon>Phytophthora</taxon>
    </lineage>
</organism>
<name>A0A8T1BDP6_9STRA</name>